<reference evidence="3 4" key="2">
    <citation type="submission" date="2018-11" db="EMBL/GenBank/DDBJ databases">
        <authorList>
            <consortium name="Pathogen Informatics"/>
        </authorList>
    </citation>
    <scope>NUCLEOTIDE SEQUENCE [LARGE SCALE GENOMIC DNA]</scope>
    <source>
        <strain evidence="3 4">NST_G2</strain>
    </source>
</reference>
<gene>
    <name evidence="3" type="ORF">SSLN_LOCUS9424</name>
</gene>
<keyword evidence="2" id="KW-0472">Membrane</keyword>
<evidence type="ECO:0000313" key="4">
    <source>
        <dbReference type="Proteomes" id="UP000275846"/>
    </source>
</evidence>
<keyword evidence="4" id="KW-1185">Reference proteome</keyword>
<sequence>MDGGAFHLQRLLSKALIATNLVTNGYFLAPTLFVLMFTAILMYSFLDEHPGIRIAYRADRHHLRSRHMETPPRESTTLVRDLHFADDWTLNTVTEEYMQMSMDVFAASFTSFEFTIQKAKTDSPVEVIRQPYPKPGTAAPKARTPDLDEQKSKAQPSAPRARCIAKLARESLTINHCNIVNLLVEKNRQREVYMGL</sequence>
<dbReference type="Proteomes" id="UP000275846">
    <property type="component" value="Unassembled WGS sequence"/>
</dbReference>
<protein>
    <submittedName>
        <fullName evidence="5">Transmembrane protein</fullName>
    </submittedName>
</protein>
<keyword evidence="2" id="KW-0812">Transmembrane</keyword>
<dbReference type="AlphaFoldDB" id="A0A183SYX4"/>
<evidence type="ECO:0000313" key="5">
    <source>
        <dbReference type="WBParaSite" id="SSLN_0000978201-mRNA-1"/>
    </source>
</evidence>
<evidence type="ECO:0000256" key="1">
    <source>
        <dbReference type="SAM" id="MobiDB-lite"/>
    </source>
</evidence>
<feature type="compositionally biased region" description="Basic and acidic residues" evidence="1">
    <location>
        <begin position="143"/>
        <end position="152"/>
    </location>
</feature>
<evidence type="ECO:0000313" key="3">
    <source>
        <dbReference type="EMBL" id="VDL95809.1"/>
    </source>
</evidence>
<name>A0A183SYX4_SCHSO</name>
<feature type="transmembrane region" description="Helical" evidence="2">
    <location>
        <begin position="26"/>
        <end position="46"/>
    </location>
</feature>
<feature type="region of interest" description="Disordered" evidence="1">
    <location>
        <begin position="125"/>
        <end position="160"/>
    </location>
</feature>
<evidence type="ECO:0000256" key="2">
    <source>
        <dbReference type="SAM" id="Phobius"/>
    </source>
</evidence>
<keyword evidence="2" id="KW-1133">Transmembrane helix</keyword>
<dbReference type="WBParaSite" id="SSLN_0000978201-mRNA-1">
    <property type="protein sequence ID" value="SSLN_0000978201-mRNA-1"/>
    <property type="gene ID" value="SSLN_0000978201"/>
</dbReference>
<organism evidence="5">
    <name type="scientific">Schistocephalus solidus</name>
    <name type="common">Tapeworm</name>
    <dbReference type="NCBI Taxonomy" id="70667"/>
    <lineage>
        <taxon>Eukaryota</taxon>
        <taxon>Metazoa</taxon>
        <taxon>Spiralia</taxon>
        <taxon>Lophotrochozoa</taxon>
        <taxon>Platyhelminthes</taxon>
        <taxon>Cestoda</taxon>
        <taxon>Eucestoda</taxon>
        <taxon>Diphyllobothriidea</taxon>
        <taxon>Diphyllobothriidae</taxon>
        <taxon>Schistocephalus</taxon>
    </lineage>
</organism>
<proteinExistence type="predicted"/>
<dbReference type="EMBL" id="UYSU01035231">
    <property type="protein sequence ID" value="VDL95809.1"/>
    <property type="molecule type" value="Genomic_DNA"/>
</dbReference>
<reference evidence="5" key="1">
    <citation type="submission" date="2016-06" db="UniProtKB">
        <authorList>
            <consortium name="WormBaseParasite"/>
        </authorList>
    </citation>
    <scope>IDENTIFICATION</scope>
</reference>
<accession>A0A183SYX4</accession>